<evidence type="ECO:0000313" key="3">
    <source>
        <dbReference type="Proteomes" id="UP000824890"/>
    </source>
</evidence>
<name>A0ABQ8BDG5_BRANA</name>
<reference evidence="2 3" key="1">
    <citation type="submission" date="2021-05" db="EMBL/GenBank/DDBJ databases">
        <title>Genome Assembly of Synthetic Allotetraploid Brassica napus Reveals Homoeologous Exchanges between Subgenomes.</title>
        <authorList>
            <person name="Davis J.T."/>
        </authorList>
    </citation>
    <scope>NUCLEOTIDE SEQUENCE [LARGE SCALE GENOMIC DNA]</scope>
    <source>
        <strain evidence="3">cv. Da-Ae</strain>
        <tissue evidence="2">Seedling</tissue>
    </source>
</reference>
<sequence>MDTMEDTHNLMDKFLWSISCGHILMDGFWWISSMMDIKRVMDKRTMMDIKVLDREKRLNGAMAVRKRVRLSRLKTTTSRLQAMGAMVNGGRGLKPKEGQWKNFVVAEDLRWKAVNDLTETMA</sequence>
<evidence type="ECO:0000313" key="2">
    <source>
        <dbReference type="EMBL" id="KAH0902748.1"/>
    </source>
</evidence>
<keyword evidence="1" id="KW-1133">Transmembrane helix</keyword>
<keyword evidence="1" id="KW-0812">Transmembrane</keyword>
<proteinExistence type="predicted"/>
<protein>
    <submittedName>
        <fullName evidence="2">Uncharacterized protein</fullName>
    </submittedName>
</protein>
<keyword evidence="1" id="KW-0472">Membrane</keyword>
<feature type="transmembrane region" description="Helical" evidence="1">
    <location>
        <begin position="14"/>
        <end position="37"/>
    </location>
</feature>
<dbReference type="EMBL" id="JAGKQM010000011">
    <property type="protein sequence ID" value="KAH0902748.1"/>
    <property type="molecule type" value="Genomic_DNA"/>
</dbReference>
<accession>A0ABQ8BDG5</accession>
<comment type="caution">
    <text evidence="2">The sequence shown here is derived from an EMBL/GenBank/DDBJ whole genome shotgun (WGS) entry which is preliminary data.</text>
</comment>
<keyword evidence="3" id="KW-1185">Reference proteome</keyword>
<organism evidence="2 3">
    <name type="scientific">Brassica napus</name>
    <name type="common">Rape</name>
    <dbReference type="NCBI Taxonomy" id="3708"/>
    <lineage>
        <taxon>Eukaryota</taxon>
        <taxon>Viridiplantae</taxon>
        <taxon>Streptophyta</taxon>
        <taxon>Embryophyta</taxon>
        <taxon>Tracheophyta</taxon>
        <taxon>Spermatophyta</taxon>
        <taxon>Magnoliopsida</taxon>
        <taxon>eudicotyledons</taxon>
        <taxon>Gunneridae</taxon>
        <taxon>Pentapetalae</taxon>
        <taxon>rosids</taxon>
        <taxon>malvids</taxon>
        <taxon>Brassicales</taxon>
        <taxon>Brassicaceae</taxon>
        <taxon>Brassiceae</taxon>
        <taxon>Brassica</taxon>
    </lineage>
</organism>
<gene>
    <name evidence="2" type="ORF">HID58_042251</name>
</gene>
<dbReference type="Proteomes" id="UP000824890">
    <property type="component" value="Unassembled WGS sequence"/>
</dbReference>
<evidence type="ECO:0000256" key="1">
    <source>
        <dbReference type="SAM" id="Phobius"/>
    </source>
</evidence>